<dbReference type="GO" id="GO:0004802">
    <property type="term" value="F:transketolase activity"/>
    <property type="evidence" value="ECO:0007669"/>
    <property type="project" value="UniProtKB-UniRule"/>
</dbReference>
<dbReference type="InterPro" id="IPR029061">
    <property type="entry name" value="THDP-binding"/>
</dbReference>
<dbReference type="InterPro" id="IPR009014">
    <property type="entry name" value="Transketo_C/PFOR_II"/>
</dbReference>
<comment type="catalytic activity">
    <reaction evidence="11 18">
        <text>D-sedoheptulose 7-phosphate + D-glyceraldehyde 3-phosphate = aldehydo-D-ribose 5-phosphate + D-xylulose 5-phosphate</text>
        <dbReference type="Rhea" id="RHEA:10508"/>
        <dbReference type="ChEBI" id="CHEBI:57483"/>
        <dbReference type="ChEBI" id="CHEBI:57737"/>
        <dbReference type="ChEBI" id="CHEBI:58273"/>
        <dbReference type="ChEBI" id="CHEBI:59776"/>
        <dbReference type="EC" id="2.2.1.1"/>
    </reaction>
</comment>
<evidence type="ECO:0000256" key="13">
    <source>
        <dbReference type="PIRSR" id="PIRSR605478-1"/>
    </source>
</evidence>
<dbReference type="CDD" id="cd02012">
    <property type="entry name" value="TPP_TK"/>
    <property type="match status" value="1"/>
</dbReference>
<dbReference type="GO" id="GO:0046872">
    <property type="term" value="F:metal ion binding"/>
    <property type="evidence" value="ECO:0007669"/>
    <property type="project" value="UniProtKB-KW"/>
</dbReference>
<keyword evidence="8 18" id="KW-0106">Calcium</keyword>
<evidence type="ECO:0000256" key="4">
    <source>
        <dbReference type="ARBA" id="ARBA00011738"/>
    </source>
</evidence>
<evidence type="ECO:0000256" key="14">
    <source>
        <dbReference type="PIRSR" id="PIRSR605478-2"/>
    </source>
</evidence>
<dbReference type="SUPFAM" id="SSF52518">
    <property type="entry name" value="Thiamin diphosphate-binding fold (THDP-binding)"/>
    <property type="match status" value="2"/>
</dbReference>
<reference evidence="20" key="1">
    <citation type="submission" date="2022-10" db="EMBL/GenBank/DDBJ databases">
        <authorList>
            <person name="Botero Cardona J."/>
        </authorList>
    </citation>
    <scope>NUCLEOTIDE SEQUENCE</scope>
    <source>
        <strain evidence="20">LMG 31819</strain>
        <strain evidence="21">R-53529</strain>
    </source>
</reference>
<feature type="binding site" evidence="14">
    <location>
        <position position="482"/>
    </location>
    <ligand>
        <name>substrate</name>
    </ligand>
</feature>
<accession>A0A9W4X9E7</accession>
<dbReference type="SUPFAM" id="SSF52922">
    <property type="entry name" value="TK C-terminal domain-like"/>
    <property type="match status" value="1"/>
</dbReference>
<feature type="binding site" evidence="14">
    <location>
        <position position="26"/>
    </location>
    <ligand>
        <name>substrate</name>
    </ligand>
</feature>
<feature type="site" description="Important for catalytic activity" evidence="17">
    <location>
        <position position="274"/>
    </location>
</feature>
<evidence type="ECO:0000256" key="12">
    <source>
        <dbReference type="NCBIfam" id="TIGR00232"/>
    </source>
</evidence>
<evidence type="ECO:0000256" key="1">
    <source>
        <dbReference type="ARBA" id="ARBA00001913"/>
    </source>
</evidence>
<evidence type="ECO:0000256" key="5">
    <source>
        <dbReference type="ARBA" id="ARBA00013152"/>
    </source>
</evidence>
<feature type="binding site" evidence="15">
    <location>
        <position position="274"/>
    </location>
    <ligand>
        <name>thiamine diphosphate</name>
        <dbReference type="ChEBI" id="CHEBI:58937"/>
    </ligand>
</feature>
<evidence type="ECO:0000256" key="16">
    <source>
        <dbReference type="PIRSR" id="PIRSR605478-4"/>
    </source>
</evidence>
<dbReference type="InterPro" id="IPR055152">
    <property type="entry name" value="Transketolase-like_C_2"/>
</dbReference>
<evidence type="ECO:0000256" key="11">
    <source>
        <dbReference type="ARBA" id="ARBA00049473"/>
    </source>
</evidence>
<evidence type="ECO:0000256" key="2">
    <source>
        <dbReference type="ARBA" id="ARBA00001941"/>
    </source>
</evidence>
<dbReference type="Gene3D" id="3.40.50.970">
    <property type="match status" value="2"/>
</dbReference>
<evidence type="ECO:0000313" key="20">
    <source>
        <dbReference type="EMBL" id="CAI3936634.1"/>
    </source>
</evidence>
<dbReference type="InterPro" id="IPR005475">
    <property type="entry name" value="Transketolase-like_Pyr-bd"/>
</dbReference>
<feature type="binding site" evidence="14">
    <location>
        <position position="544"/>
    </location>
    <ligand>
        <name>substrate</name>
    </ligand>
</feature>
<keyword evidence="7 16" id="KW-0479">Metal-binding</keyword>
<dbReference type="InterPro" id="IPR033247">
    <property type="entry name" value="Transketolase_fam"/>
</dbReference>
<dbReference type="PROSITE" id="PS00801">
    <property type="entry name" value="TRANSKETOLASE_1"/>
    <property type="match status" value="1"/>
</dbReference>
<comment type="cofactor">
    <cofactor evidence="15">
        <name>thiamine diphosphate</name>
        <dbReference type="ChEBI" id="CHEBI:58937"/>
    </cofactor>
    <text evidence="15">Binds 1 thiamine pyrophosphate per subunit. During the reaction, the substrate forms a covalent intermediate with the cofactor.</text>
</comment>
<feature type="binding site" evidence="15">
    <location>
        <position position="198"/>
    </location>
    <ligand>
        <name>thiamine diphosphate</name>
        <dbReference type="ChEBI" id="CHEBI:58937"/>
    </ligand>
</feature>
<evidence type="ECO:0000256" key="9">
    <source>
        <dbReference type="ARBA" id="ARBA00022842"/>
    </source>
</evidence>
<proteinExistence type="inferred from homology"/>
<evidence type="ECO:0000256" key="8">
    <source>
        <dbReference type="ARBA" id="ARBA00022837"/>
    </source>
</evidence>
<dbReference type="EMBL" id="CAMXCS010000002">
    <property type="protein sequence ID" value="CAI3946797.1"/>
    <property type="molecule type" value="Genomic_DNA"/>
</dbReference>
<name>A0A9W4X9E7_9PROT</name>
<dbReference type="AlphaFoldDB" id="A0A9W4X9E7"/>
<feature type="binding site" evidence="15">
    <location>
        <position position="169"/>
    </location>
    <ligand>
        <name>thiamine diphosphate</name>
        <dbReference type="ChEBI" id="CHEBI:58937"/>
    </ligand>
</feature>
<dbReference type="SMART" id="SM00861">
    <property type="entry name" value="Transket_pyr"/>
    <property type="match status" value="1"/>
</dbReference>
<comment type="function">
    <text evidence="18">Catalyzes the transfer of a two-carbon ketol group from a ketose donor to an aldose acceptor, via a covalent intermediate with the cofactor thiamine pyrophosphate.</text>
</comment>
<evidence type="ECO:0000256" key="6">
    <source>
        <dbReference type="ARBA" id="ARBA00022679"/>
    </source>
</evidence>
<feature type="domain" description="Transketolase-like pyrimidine-binding" evidence="19">
    <location>
        <begin position="367"/>
        <end position="549"/>
    </location>
</feature>
<dbReference type="Pfam" id="PF22613">
    <property type="entry name" value="Transketolase_C_1"/>
    <property type="match status" value="1"/>
</dbReference>
<dbReference type="Proteomes" id="UP001154255">
    <property type="component" value="Unassembled WGS sequence"/>
</dbReference>
<sequence length="690" mass="75161">MNIDELCINTIRGLAIDQVQAANSGHPGTPMGLAPAAYALWNNVLNYDPANPLWPARDRFVLSGGHASALLYSMIHLAGIHNVTHDGKVEQKPALTLQDLEQFRQFNSKTPGHPEYRHTAGVETTTGPLGQGLATSVGMAIAQKWLASRYNQQGFPLFDYHIYTFCGDGDLMEGISYEAASVAGHLKLGNLVWVYDRNRISIEGNINIAFTDDVAKRFKAQGWHIHEVKDANNIADFQAKLNEARQASDAPSLVILDSIIGYGSPNKAGTHGVHGEPLGPDEVKATKKVYGMPEDKTFYVADGVKEHFAAGIGKRGAEASQKWNALFAEYKTKHPELAQEIEDIIHHRLPKGWDKDIPVFEADPKGVASRASSGKVLNAIAKNIPWMVGGSADLAPSNKSWLEFADAGVFQSPDYPEGNGTFCGRNIHYGVREHAMGAIANGIALSGLRTYAAGFFIFSDYMKNPVRLASIMGLPIVYVFTHDSIGVGEDGPTHQPIEQLAHFRATPGIRTIRPADANEVVEAWKLAMGQDYNHAHPVILALSRQNLPTIDRSKYASAAGLHKGGYVVACCGELPEVILIASGSEVGLAMEAYEVLIKEGQKARVVSMPSWEIFEEQPKSYRDEVLPPHITGRVAIEQASPIGWDRYAGPTGTIIAMRSFGASAPYDKLREHFGFTLENVLAAAKEQLKK</sequence>
<dbReference type="Gene3D" id="3.40.50.920">
    <property type="match status" value="1"/>
</dbReference>
<gene>
    <name evidence="21" type="ORF">R53529_LOCUS1454</name>
    <name evidence="20" type="ORF">R53530_LOCUS979</name>
</gene>
<comment type="similarity">
    <text evidence="3 18">Belongs to the transketolase family.</text>
</comment>
<dbReference type="FunFam" id="3.40.50.920:FF:000003">
    <property type="entry name" value="Transketolase"/>
    <property type="match status" value="1"/>
</dbReference>
<dbReference type="FunFam" id="3.40.50.970:FF:000004">
    <property type="entry name" value="Transketolase"/>
    <property type="match status" value="1"/>
</dbReference>
<feature type="binding site" evidence="14">
    <location>
        <position position="397"/>
    </location>
    <ligand>
        <name>substrate</name>
    </ligand>
</feature>
<dbReference type="InterPro" id="IPR020826">
    <property type="entry name" value="Transketolase_BS"/>
</dbReference>
<dbReference type="GO" id="GO:0005829">
    <property type="term" value="C:cytosol"/>
    <property type="evidence" value="ECO:0007669"/>
    <property type="project" value="TreeGrafter"/>
</dbReference>
<feature type="binding site" evidence="16">
    <location>
        <position position="200"/>
    </location>
    <ligand>
        <name>Mg(2+)</name>
        <dbReference type="ChEBI" id="CHEBI:18420"/>
    </ligand>
</feature>
<feature type="binding site" evidence="16">
    <location>
        <position position="168"/>
    </location>
    <ligand>
        <name>Mg(2+)</name>
        <dbReference type="ChEBI" id="CHEBI:18420"/>
    </ligand>
</feature>
<dbReference type="EMBL" id="CAMXCM010000002">
    <property type="protein sequence ID" value="CAI3936634.1"/>
    <property type="molecule type" value="Genomic_DNA"/>
</dbReference>
<dbReference type="Proteomes" id="UP001154259">
    <property type="component" value="Unassembled WGS sequence"/>
</dbReference>
<feature type="binding site" evidence="14">
    <location>
        <position position="490"/>
    </location>
    <ligand>
        <name>substrate</name>
    </ligand>
</feature>
<feature type="binding site" evidence="15">
    <location>
        <position position="66"/>
    </location>
    <ligand>
        <name>thiamine diphosphate</name>
        <dbReference type="ChEBI" id="CHEBI:58937"/>
    </ligand>
</feature>
<keyword evidence="10 15" id="KW-0786">Thiamine pyrophosphate</keyword>
<feature type="binding site" evidence="14">
    <location>
        <position position="494"/>
    </location>
    <ligand>
        <name>substrate</name>
    </ligand>
</feature>
<evidence type="ECO:0000256" key="18">
    <source>
        <dbReference type="RuleBase" id="RU004996"/>
    </source>
</evidence>
<keyword evidence="6 18" id="KW-0808">Transferase</keyword>
<comment type="cofactor">
    <cofactor evidence="16">
        <name>Mg(2+)</name>
        <dbReference type="ChEBI" id="CHEBI:18420"/>
    </cofactor>
    <text evidence="16">Binds 1 Mg(2+) ion per subunit. Can also utilize other divalent metal cations, such as Ca(2+), Mn(2+) and Co(2+).</text>
</comment>
<evidence type="ECO:0000313" key="23">
    <source>
        <dbReference type="Proteomes" id="UP001154259"/>
    </source>
</evidence>
<feature type="binding site" evidence="14">
    <location>
        <position position="274"/>
    </location>
    <ligand>
        <name>substrate</name>
    </ligand>
</feature>
<feature type="active site" description="Proton donor" evidence="13">
    <location>
        <position position="433"/>
    </location>
</feature>
<feature type="binding site" evidence="15">
    <location>
        <position position="458"/>
    </location>
    <ligand>
        <name>thiamine diphosphate</name>
        <dbReference type="ChEBI" id="CHEBI:58937"/>
    </ligand>
</feature>
<dbReference type="NCBIfam" id="TIGR00232">
    <property type="entry name" value="tktlase_bact"/>
    <property type="match status" value="1"/>
</dbReference>
<evidence type="ECO:0000256" key="17">
    <source>
        <dbReference type="PIRSR" id="PIRSR605478-5"/>
    </source>
</evidence>
<evidence type="ECO:0000256" key="7">
    <source>
        <dbReference type="ARBA" id="ARBA00022723"/>
    </source>
</evidence>
<evidence type="ECO:0000259" key="19">
    <source>
        <dbReference type="SMART" id="SM00861"/>
    </source>
</evidence>
<protein>
    <recommendedName>
        <fullName evidence="5 12">Transketolase</fullName>
        <ecNumber evidence="5 12">2.2.1.1</ecNumber>
    </recommendedName>
</protein>
<comment type="cofactor">
    <cofactor evidence="2">
        <name>Co(2+)</name>
        <dbReference type="ChEBI" id="CHEBI:48828"/>
    </cofactor>
</comment>
<dbReference type="Pfam" id="PF02779">
    <property type="entry name" value="Transket_pyr"/>
    <property type="match status" value="1"/>
</dbReference>
<dbReference type="EC" id="2.2.1.1" evidence="5 12"/>
<evidence type="ECO:0000313" key="21">
    <source>
        <dbReference type="EMBL" id="CAI3946797.1"/>
    </source>
</evidence>
<comment type="cofactor">
    <cofactor evidence="18">
        <name>Mg(2+)</name>
        <dbReference type="ChEBI" id="CHEBI:18420"/>
    </cofactor>
    <cofactor evidence="18">
        <name>Ca(2+)</name>
        <dbReference type="ChEBI" id="CHEBI:29108"/>
    </cofactor>
    <cofactor evidence="18">
        <name>Mn(2+)</name>
        <dbReference type="ChEBI" id="CHEBI:29035"/>
    </cofactor>
    <cofactor evidence="18">
        <name>Co(2+)</name>
        <dbReference type="ChEBI" id="CHEBI:48828"/>
    </cofactor>
    <text evidence="18">Binds 1 Mg(2+) ion per subunit. Can also utilize other divalent metal cations, such as Ca(2+), Mn(2+) and Co(2+).</text>
</comment>
<feature type="binding site" evidence="15">
    <location>
        <begin position="127"/>
        <end position="129"/>
    </location>
    <ligand>
        <name>thiamine diphosphate</name>
        <dbReference type="ChEBI" id="CHEBI:58937"/>
    </ligand>
</feature>
<comment type="cofactor">
    <cofactor evidence="1">
        <name>Ca(2+)</name>
        <dbReference type="ChEBI" id="CHEBI:29108"/>
    </cofactor>
</comment>
<dbReference type="PANTHER" id="PTHR43522">
    <property type="entry name" value="TRANSKETOLASE"/>
    <property type="match status" value="1"/>
</dbReference>
<feature type="binding site" evidence="14">
    <location>
        <position position="370"/>
    </location>
    <ligand>
        <name>substrate</name>
    </ligand>
</feature>
<dbReference type="InterPro" id="IPR049557">
    <property type="entry name" value="Transketolase_CS"/>
</dbReference>
<feature type="binding site" evidence="16">
    <location>
        <position position="198"/>
    </location>
    <ligand>
        <name>Mg(2+)</name>
        <dbReference type="ChEBI" id="CHEBI:18420"/>
    </ligand>
</feature>
<dbReference type="CDD" id="cd07033">
    <property type="entry name" value="TPP_PYR_DXS_TK_like"/>
    <property type="match status" value="1"/>
</dbReference>
<dbReference type="InterPro" id="IPR005478">
    <property type="entry name" value="Transketolase_bac-like"/>
</dbReference>
<evidence type="ECO:0000256" key="10">
    <source>
        <dbReference type="ARBA" id="ARBA00023052"/>
    </source>
</evidence>
<organism evidence="20 22">
    <name type="scientific">Commensalibacter communis</name>
    <dbReference type="NCBI Taxonomy" id="2972786"/>
    <lineage>
        <taxon>Bacteria</taxon>
        <taxon>Pseudomonadati</taxon>
        <taxon>Pseudomonadota</taxon>
        <taxon>Alphaproteobacteria</taxon>
        <taxon>Acetobacterales</taxon>
        <taxon>Acetobacteraceae</taxon>
    </lineage>
</organism>
<keyword evidence="9 16" id="KW-0460">Magnesium</keyword>
<dbReference type="GO" id="GO:0009052">
    <property type="term" value="P:pentose-phosphate shunt, non-oxidative branch"/>
    <property type="evidence" value="ECO:0007669"/>
    <property type="project" value="UniProtKB-ARBA"/>
</dbReference>
<evidence type="ECO:0000313" key="22">
    <source>
        <dbReference type="Proteomes" id="UP001154255"/>
    </source>
</evidence>
<dbReference type="RefSeq" id="WP_271789879.1">
    <property type="nucleotide sequence ID" value="NZ_CAMXCL010000002.1"/>
</dbReference>
<dbReference type="PROSITE" id="PS00802">
    <property type="entry name" value="TRANSKETOLASE_2"/>
    <property type="match status" value="1"/>
</dbReference>
<dbReference type="InterPro" id="IPR005474">
    <property type="entry name" value="Transketolase_N"/>
</dbReference>
<comment type="subunit">
    <text evidence="4 18">Homodimer.</text>
</comment>
<evidence type="ECO:0000256" key="3">
    <source>
        <dbReference type="ARBA" id="ARBA00007131"/>
    </source>
</evidence>
<feature type="site" description="Important for catalytic activity" evidence="17">
    <location>
        <position position="26"/>
    </location>
</feature>
<dbReference type="Pfam" id="PF00456">
    <property type="entry name" value="Transketolase_N"/>
    <property type="match status" value="1"/>
</dbReference>
<dbReference type="PANTHER" id="PTHR43522:SF2">
    <property type="entry name" value="TRANSKETOLASE 1-RELATED"/>
    <property type="match status" value="1"/>
</dbReference>
<dbReference type="FunFam" id="3.40.50.970:FF:000003">
    <property type="entry name" value="Transketolase"/>
    <property type="match status" value="1"/>
</dbReference>
<evidence type="ECO:0000256" key="15">
    <source>
        <dbReference type="PIRSR" id="PIRSR605478-3"/>
    </source>
</evidence>
<keyword evidence="23" id="KW-1185">Reference proteome</keyword>
<comment type="caution">
    <text evidence="20">The sequence shown here is derived from an EMBL/GenBank/DDBJ whole genome shotgun (WGS) entry which is preliminary data.</text>
</comment>